<evidence type="ECO:0000313" key="3">
    <source>
        <dbReference type="EMBL" id="CAD7274257.1"/>
    </source>
</evidence>
<evidence type="ECO:0000313" key="4">
    <source>
        <dbReference type="Proteomes" id="UP000678499"/>
    </source>
</evidence>
<gene>
    <name evidence="3" type="ORF">NMOB1V02_LOCUS2105</name>
</gene>
<dbReference type="AlphaFoldDB" id="A0A7R9GB44"/>
<evidence type="ECO:0000256" key="1">
    <source>
        <dbReference type="ARBA" id="ARBA00022614"/>
    </source>
</evidence>
<dbReference type="InterPro" id="IPR032675">
    <property type="entry name" value="LRR_dom_sf"/>
</dbReference>
<sequence length="595" mass="64110">MTPPGKTLYSTSRSCLDCVYSGVCPAIPQGTLRSPLCGNKSQGRSSYMRAYYGGFQQASYQQPVLDALRYYQSQPLAYSGLPEHPFYTYQQQPQPAIQAVPYPIIAAYPGTHAQYGSYQSPQLVLAYNPAPEAKPSQEKHAEKNAAPDLDAVGADKIASRSSASEIEALIVHPGSEEKETMMMAADVASGFMTDASGTKEARIFSNFPFSSSYGNIRQPVLVNGNRGNKVQALNNQYLLKLASATKNGDGSLSGPIYPEIAGQLLNTPAALILPCPSEESLAPCTCDADGDGQAFGIVCLYLRSADELRSILGNFQGPDKFLPSLEVIFSDLGDLSGSDHFSGLTFEVLRISWCNVTSVSAATFTGMENTLVELALYGNLLVDFPFEIISRFSKLRDFDIGSNPVRELRPITSSSLIYVDIDSLGIREIPSNFLTGAPNVVTLMGYWSKVSVLKNGFGLSMPALDQLLLGSNEINTIEPTALHFNSPQLYFVDLSNNNITEFPSGGIAGIIRDTTLVLSGNQVEILPENVFRAPLELISTGGGLISIDGNPIACDCTIAWFARSELIDKTKLRGTCSDGETQLSSLVADDFTSCE</sequence>
<dbReference type="Gene3D" id="3.80.10.10">
    <property type="entry name" value="Ribonuclease Inhibitor"/>
    <property type="match status" value="1"/>
</dbReference>
<dbReference type="EMBL" id="OA882264">
    <property type="protein sequence ID" value="CAD7274257.1"/>
    <property type="molecule type" value="Genomic_DNA"/>
</dbReference>
<dbReference type="PANTHER" id="PTHR24366">
    <property type="entry name" value="IG(IMMUNOGLOBULIN) AND LRR(LEUCINE RICH REPEAT) DOMAINS"/>
    <property type="match status" value="1"/>
</dbReference>
<keyword evidence="4" id="KW-1185">Reference proteome</keyword>
<dbReference type="EMBL" id="CAJPEX010000227">
    <property type="protein sequence ID" value="CAG0914409.1"/>
    <property type="molecule type" value="Genomic_DNA"/>
</dbReference>
<organism evidence="3">
    <name type="scientific">Notodromas monacha</name>
    <dbReference type="NCBI Taxonomy" id="399045"/>
    <lineage>
        <taxon>Eukaryota</taxon>
        <taxon>Metazoa</taxon>
        <taxon>Ecdysozoa</taxon>
        <taxon>Arthropoda</taxon>
        <taxon>Crustacea</taxon>
        <taxon>Oligostraca</taxon>
        <taxon>Ostracoda</taxon>
        <taxon>Podocopa</taxon>
        <taxon>Podocopida</taxon>
        <taxon>Cypridocopina</taxon>
        <taxon>Cypridoidea</taxon>
        <taxon>Cyprididae</taxon>
        <taxon>Notodromas</taxon>
    </lineage>
</organism>
<dbReference type="PANTHER" id="PTHR24366:SF96">
    <property type="entry name" value="LEUCINE RICH REPEAT CONTAINING 53"/>
    <property type="match status" value="1"/>
</dbReference>
<dbReference type="OrthoDB" id="694479at2759"/>
<reference evidence="3" key="1">
    <citation type="submission" date="2020-11" db="EMBL/GenBank/DDBJ databases">
        <authorList>
            <person name="Tran Van P."/>
        </authorList>
    </citation>
    <scope>NUCLEOTIDE SEQUENCE</scope>
</reference>
<keyword evidence="1" id="KW-0433">Leucine-rich repeat</keyword>
<protein>
    <submittedName>
        <fullName evidence="3">Uncharacterized protein</fullName>
    </submittedName>
</protein>
<dbReference type="SUPFAM" id="SSF52058">
    <property type="entry name" value="L domain-like"/>
    <property type="match status" value="1"/>
</dbReference>
<evidence type="ECO:0000256" key="2">
    <source>
        <dbReference type="ARBA" id="ARBA00022737"/>
    </source>
</evidence>
<dbReference type="Proteomes" id="UP000678499">
    <property type="component" value="Unassembled WGS sequence"/>
</dbReference>
<keyword evidence="2" id="KW-0677">Repeat</keyword>
<accession>A0A7R9GB44</accession>
<name>A0A7R9GB44_9CRUS</name>
<proteinExistence type="predicted"/>